<feature type="compositionally biased region" description="Acidic residues" evidence="7">
    <location>
        <begin position="65"/>
        <end position="90"/>
    </location>
</feature>
<sequence>MSDLLPLATYNLNIEPYTPTPACDDKMPVTIKITMAALNPEAYDKENKPSTLRIVKRNPDFHDADYDDILNGDYDEEEMDDEEEESEEEEKSTKKNKKAKKAEKESSSEDEEDEEDESDDDEFEEYVLLTLSPKSQFQQSLDITIAPEEDIQFIVTGSYGISLTGNYIKHPFDTPIIDAEDEDSEDYDSEDYESAEDELDDLINDDEEEEDEEIRIEEIIEDDGDKSKKQNKNKKRKQESEEEKEKVTSKKVKQSKVEPKDEAPKKNNEKPKTQALEGGIIVEDRVVGKGPQAKKGSRIGMRYIGKLKNGKVFDKNTSGKPFVFKLGQGEVIKGWDIGVAGMAVGGERRIVIPAPYAYGKQALPGIPANSQLTFDVKLVSMK</sequence>
<dbReference type="Pfam" id="PF00254">
    <property type="entry name" value="FKBP_C"/>
    <property type="match status" value="1"/>
</dbReference>
<evidence type="ECO:0000256" key="7">
    <source>
        <dbReference type="SAM" id="MobiDB-lite"/>
    </source>
</evidence>
<evidence type="ECO:0000313" key="10">
    <source>
        <dbReference type="Proteomes" id="UP000001640"/>
    </source>
</evidence>
<dbReference type="OMA" id="KRVSMRY"/>
<dbReference type="EC" id="5.2.1.8" evidence="5"/>
<dbReference type="GO" id="GO:0005730">
    <property type="term" value="C:nucleolus"/>
    <property type="evidence" value="ECO:0007669"/>
    <property type="project" value="TreeGrafter"/>
</dbReference>
<feature type="compositionally biased region" description="Acidic residues" evidence="7">
    <location>
        <begin position="178"/>
        <end position="224"/>
    </location>
</feature>
<dbReference type="FunCoup" id="G0V6S9">
    <property type="interactions" value="617"/>
</dbReference>
<dbReference type="Gene3D" id="3.10.50.40">
    <property type="match status" value="1"/>
</dbReference>
<dbReference type="InterPro" id="IPR041232">
    <property type="entry name" value="NPL"/>
</dbReference>
<dbReference type="AlphaFoldDB" id="G0V6S9"/>
<dbReference type="GO" id="GO:0000785">
    <property type="term" value="C:chromatin"/>
    <property type="evidence" value="ECO:0007669"/>
    <property type="project" value="TreeGrafter"/>
</dbReference>
<organism evidence="9 10">
    <name type="scientific">Naumovozyma castellii</name>
    <name type="common">Yeast</name>
    <name type="synonym">Saccharomyces castellii</name>
    <dbReference type="NCBI Taxonomy" id="27288"/>
    <lineage>
        <taxon>Eukaryota</taxon>
        <taxon>Fungi</taxon>
        <taxon>Dikarya</taxon>
        <taxon>Ascomycota</taxon>
        <taxon>Saccharomycotina</taxon>
        <taxon>Saccharomycetes</taxon>
        <taxon>Saccharomycetales</taxon>
        <taxon>Saccharomycetaceae</taxon>
        <taxon>Naumovozyma</taxon>
    </lineage>
</organism>
<dbReference type="RefSeq" id="XP_003673558.1">
    <property type="nucleotide sequence ID" value="XM_003673510.1"/>
</dbReference>
<evidence type="ECO:0000256" key="5">
    <source>
        <dbReference type="PIRNR" id="PIRNR001473"/>
    </source>
</evidence>
<keyword evidence="4 5" id="KW-0413">Isomerase</keyword>
<dbReference type="PROSITE" id="PS50059">
    <property type="entry name" value="FKBP_PPIASE"/>
    <property type="match status" value="1"/>
</dbReference>
<dbReference type="GO" id="GO:0003755">
    <property type="term" value="F:peptidyl-prolyl cis-trans isomerase activity"/>
    <property type="evidence" value="ECO:0007669"/>
    <property type="project" value="UniProtKB-KW"/>
</dbReference>
<dbReference type="PIRSF" id="PIRSF001473">
    <property type="entry name" value="FK506-bp_FPR3"/>
    <property type="match status" value="1"/>
</dbReference>
<dbReference type="SUPFAM" id="SSF54534">
    <property type="entry name" value="FKBP-like"/>
    <property type="match status" value="1"/>
</dbReference>
<dbReference type="InterPro" id="IPR046357">
    <property type="entry name" value="PPIase_dom_sf"/>
</dbReference>
<dbReference type="STRING" id="1064592.G0V6S9"/>
<feature type="compositionally biased region" description="Acidic residues" evidence="7">
    <location>
        <begin position="108"/>
        <end position="125"/>
    </location>
</feature>
<dbReference type="OrthoDB" id="77911at2759"/>
<dbReference type="HOGENOM" id="CLU_022297_3_1_1"/>
<evidence type="ECO:0000313" key="9">
    <source>
        <dbReference type="EMBL" id="CCC67175.1"/>
    </source>
</evidence>
<keyword evidence="10" id="KW-1185">Reference proteome</keyword>
<protein>
    <recommendedName>
        <fullName evidence="5">FK506-binding protein</fullName>
        <ecNumber evidence="5">5.2.1.8</ecNumber>
    </recommendedName>
</protein>
<evidence type="ECO:0000256" key="3">
    <source>
        <dbReference type="ARBA" id="ARBA00023110"/>
    </source>
</evidence>
<dbReference type="Gene3D" id="2.60.120.340">
    <property type="entry name" value="Nucleoplasmin core domain"/>
    <property type="match status" value="1"/>
</dbReference>
<dbReference type="Proteomes" id="UP000001640">
    <property type="component" value="Chromosome 1"/>
</dbReference>
<dbReference type="PANTHER" id="PTHR43811">
    <property type="entry name" value="FKBP-TYPE PEPTIDYL-PROLYL CIS-TRANS ISOMERASE FKPA"/>
    <property type="match status" value="1"/>
</dbReference>
<dbReference type="GeneID" id="96900656"/>
<evidence type="ECO:0000256" key="1">
    <source>
        <dbReference type="ARBA" id="ARBA00000971"/>
    </source>
</evidence>
<comment type="similarity">
    <text evidence="2">Belongs to the FKBP-type PPIase family. FKBP3/4 subfamily.</text>
</comment>
<evidence type="ECO:0000259" key="8">
    <source>
        <dbReference type="PROSITE" id="PS50059"/>
    </source>
</evidence>
<reference key="2">
    <citation type="submission" date="2011-08" db="EMBL/GenBank/DDBJ databases">
        <title>Genome sequence of Naumovozyma castellii.</title>
        <authorList>
            <person name="Gordon J.L."/>
            <person name="Armisen D."/>
            <person name="Proux-Wera E."/>
            <person name="OhEigeartaigh S.S."/>
            <person name="Byrne K.P."/>
            <person name="Wolfe K.H."/>
        </authorList>
    </citation>
    <scope>NUCLEOTIDE SEQUENCE</scope>
    <source>
        <strain>Type strain:CBS 4309</strain>
    </source>
</reference>
<comment type="catalytic activity">
    <reaction evidence="1 5 6">
        <text>[protein]-peptidylproline (omega=180) = [protein]-peptidylproline (omega=0)</text>
        <dbReference type="Rhea" id="RHEA:16237"/>
        <dbReference type="Rhea" id="RHEA-COMP:10747"/>
        <dbReference type="Rhea" id="RHEA-COMP:10748"/>
        <dbReference type="ChEBI" id="CHEBI:83833"/>
        <dbReference type="ChEBI" id="CHEBI:83834"/>
        <dbReference type="EC" id="5.2.1.8"/>
    </reaction>
</comment>
<evidence type="ECO:0000256" key="6">
    <source>
        <dbReference type="PROSITE-ProRule" id="PRU00277"/>
    </source>
</evidence>
<feature type="compositionally biased region" description="Basic and acidic residues" evidence="7">
    <location>
        <begin position="255"/>
        <end position="272"/>
    </location>
</feature>
<dbReference type="InParanoid" id="G0V6S9"/>
<feature type="domain" description="PPIase FKBP-type" evidence="8">
    <location>
        <begin position="296"/>
        <end position="382"/>
    </location>
</feature>
<dbReference type="eggNOG" id="KOG0552">
    <property type="taxonomic scope" value="Eukaryota"/>
</dbReference>
<accession>G0V6S9</accession>
<dbReference type="InterPro" id="IPR023566">
    <property type="entry name" value="PPIase_Fpr3/Fpr4-like"/>
</dbReference>
<proteinExistence type="inferred from homology"/>
<name>G0V6S9_NAUCA</name>
<feature type="region of interest" description="Disordered" evidence="7">
    <location>
        <begin position="170"/>
        <end position="275"/>
    </location>
</feature>
<dbReference type="EMBL" id="HE576752">
    <property type="protein sequence ID" value="CCC67175.1"/>
    <property type="molecule type" value="Genomic_DNA"/>
</dbReference>
<evidence type="ECO:0000256" key="2">
    <source>
        <dbReference type="ARBA" id="ARBA00007838"/>
    </source>
</evidence>
<evidence type="ECO:0000256" key="4">
    <source>
        <dbReference type="ARBA" id="ARBA00023235"/>
    </source>
</evidence>
<dbReference type="PANTHER" id="PTHR43811:SF19">
    <property type="entry name" value="39 KDA FK506-BINDING NUCLEAR PROTEIN"/>
    <property type="match status" value="1"/>
</dbReference>
<feature type="region of interest" description="Disordered" evidence="7">
    <location>
        <begin position="39"/>
        <end position="131"/>
    </location>
</feature>
<reference evidence="9 10" key="1">
    <citation type="journal article" date="2011" name="Proc. Natl. Acad. Sci. U.S.A.">
        <title>Evolutionary erosion of yeast sex chromosomes by mating-type switching accidents.</title>
        <authorList>
            <person name="Gordon J.L."/>
            <person name="Armisen D."/>
            <person name="Proux-Wera E."/>
            <person name="Oheigeartaigh S.S."/>
            <person name="Byrne K.P."/>
            <person name="Wolfe K.H."/>
        </authorList>
    </citation>
    <scope>NUCLEOTIDE SEQUENCE [LARGE SCALE GENOMIC DNA]</scope>
    <source>
        <strain evidence="10">ATCC 76901 / BCRC 22586 / CBS 4309 / NBRC 1992 / NRRL Y-12630</strain>
    </source>
</reference>
<dbReference type="InterPro" id="IPR001179">
    <property type="entry name" value="PPIase_FKBP_dom"/>
</dbReference>
<keyword evidence="3 5" id="KW-0697">Rotamase</keyword>
<dbReference type="Pfam" id="PF17800">
    <property type="entry name" value="NPL"/>
    <property type="match status" value="1"/>
</dbReference>
<gene>
    <name evidence="9" type="primary">NCAS0A06170</name>
    <name evidence="9" type="ordered locus">NCAS_0A06170</name>
</gene>
<dbReference type="KEGG" id="ncs:NCAS_0A06170"/>